<keyword evidence="9" id="KW-0411">Iron-sulfur</keyword>
<keyword evidence="8" id="KW-0408">Iron</keyword>
<keyword evidence="6" id="KW-0809">Transit peptide</keyword>
<dbReference type="Pfam" id="PF00355">
    <property type="entry name" value="Rieske"/>
    <property type="match status" value="1"/>
</dbReference>
<dbReference type="PROSITE" id="PS51296">
    <property type="entry name" value="RIESKE"/>
    <property type="match status" value="1"/>
</dbReference>
<dbReference type="AlphaFoldDB" id="D8T4K7"/>
<keyword evidence="10" id="KW-0175">Coiled coil</keyword>
<keyword evidence="3" id="KW-0934">Plastid</keyword>
<evidence type="ECO:0000256" key="10">
    <source>
        <dbReference type="SAM" id="Coils"/>
    </source>
</evidence>
<feature type="domain" description="Rieske" evidence="12">
    <location>
        <begin position="153"/>
        <end position="253"/>
    </location>
</feature>
<dbReference type="InterPro" id="IPR036922">
    <property type="entry name" value="Rieske_2Fe-2S_sf"/>
</dbReference>
<evidence type="ECO:0000256" key="3">
    <source>
        <dbReference type="ARBA" id="ARBA00022640"/>
    </source>
</evidence>
<dbReference type="GO" id="GO:0051537">
    <property type="term" value="F:2 iron, 2 sulfur cluster binding"/>
    <property type="evidence" value="ECO:0007669"/>
    <property type="project" value="UniProtKB-KW"/>
</dbReference>
<dbReference type="PROSITE" id="PS00570">
    <property type="entry name" value="RING_HYDROXYL_ALPHA"/>
    <property type="match status" value="1"/>
</dbReference>
<feature type="coiled-coil region" evidence="10">
    <location>
        <begin position="61"/>
        <end position="95"/>
    </location>
</feature>
<dbReference type="PANTHER" id="PTHR21266">
    <property type="entry name" value="IRON-SULFUR DOMAIN CONTAINING PROTEIN"/>
    <property type="match status" value="1"/>
</dbReference>
<dbReference type="OrthoDB" id="426882at2759"/>
<dbReference type="InterPro" id="IPR017941">
    <property type="entry name" value="Rieske_2Fe-2S"/>
</dbReference>
<dbReference type="HOGENOM" id="CLU_027465_1_0_1"/>
<dbReference type="SUPFAM" id="SSF55961">
    <property type="entry name" value="Bet v1-like"/>
    <property type="match status" value="1"/>
</dbReference>
<evidence type="ECO:0000256" key="1">
    <source>
        <dbReference type="ARBA" id="ARBA00004229"/>
    </source>
</evidence>
<dbReference type="GO" id="GO:0005737">
    <property type="term" value="C:cytoplasm"/>
    <property type="evidence" value="ECO:0000318"/>
    <property type="project" value="GO_Central"/>
</dbReference>
<evidence type="ECO:0000256" key="8">
    <source>
        <dbReference type="ARBA" id="ARBA00023004"/>
    </source>
</evidence>
<gene>
    <name evidence="13" type="ORF">SELMODRAFT_131716</name>
</gene>
<sequence>MGLEIGDFSHADAERGSRVIDVNQAWELLRHDVEFLDLRARQDVLAIKDAHDKVVEVLNPLARETKSINTLKRELANLQEDLQRAHAQVHISEARVNHTLSKLAEMETMVNDELLQKDEAAVTVRKNATSSKSKGLNIAGPVKRYPAEMKNYWYPVAFSACLDSEKPLAIEIFEKNWVLFRGKDGRAGCIHDACAHRACPLSLGKVNDGCLQCPYHGWEYATSGSCEKMPSTRFVPTKVKSMPCIEKDGLVWIWPGSATPESDIPSLLPPENFTLHAEIILDLEVEHGLLMENLLDLAHAPFTHTTTFAKGWSVPSSVKFKTPVETLRGYWDPYPIDMEFRRPCMVLSTIGLAKPGKLEGSDTQSCKNHLHQLHVCIPSTRGKTRLLYRMSLDFAPWLKYVPFIQTLWVHLARKVLDEDLRLVEGQQERMVRGANVWNLPVPYDKLGVRYRKWRVSCEHDHADHHQHEAEEEVPRSHRDGSSIQTRKKNCK</sequence>
<proteinExistence type="predicted"/>
<evidence type="ECO:0000256" key="4">
    <source>
        <dbReference type="ARBA" id="ARBA00022714"/>
    </source>
</evidence>
<dbReference type="Gene3D" id="2.102.10.10">
    <property type="entry name" value="Rieske [2Fe-2S] iron-sulphur domain"/>
    <property type="match status" value="1"/>
</dbReference>
<dbReference type="KEGG" id="smo:SELMODRAFT_131716"/>
<keyword evidence="5" id="KW-0479">Metal-binding</keyword>
<dbReference type="EMBL" id="GL377674">
    <property type="protein sequence ID" value="EFJ08372.1"/>
    <property type="molecule type" value="Genomic_DNA"/>
</dbReference>
<dbReference type="InParanoid" id="D8T4K7"/>
<dbReference type="GO" id="GO:0005506">
    <property type="term" value="F:iron ion binding"/>
    <property type="evidence" value="ECO:0007669"/>
    <property type="project" value="InterPro"/>
</dbReference>
<evidence type="ECO:0000256" key="2">
    <source>
        <dbReference type="ARBA" id="ARBA00022528"/>
    </source>
</evidence>
<dbReference type="Gene3D" id="3.90.380.10">
    <property type="entry name" value="Naphthalene 1,2-dioxygenase Alpha Subunit, Chain A, domain 1"/>
    <property type="match status" value="1"/>
</dbReference>
<dbReference type="STRING" id="88036.D8T4K7"/>
<protein>
    <recommendedName>
        <fullName evidence="12">Rieske domain-containing protein</fullName>
    </recommendedName>
</protein>
<organism evidence="14">
    <name type="scientific">Selaginella moellendorffii</name>
    <name type="common">Spikemoss</name>
    <dbReference type="NCBI Taxonomy" id="88036"/>
    <lineage>
        <taxon>Eukaryota</taxon>
        <taxon>Viridiplantae</taxon>
        <taxon>Streptophyta</taxon>
        <taxon>Embryophyta</taxon>
        <taxon>Tracheophyta</taxon>
        <taxon>Lycopodiopsida</taxon>
        <taxon>Selaginellales</taxon>
        <taxon>Selaginellaceae</taxon>
        <taxon>Selaginella</taxon>
    </lineage>
</organism>
<dbReference type="GO" id="GO:0016491">
    <property type="term" value="F:oxidoreductase activity"/>
    <property type="evidence" value="ECO:0000318"/>
    <property type="project" value="GO_Central"/>
</dbReference>
<dbReference type="Pfam" id="PF08417">
    <property type="entry name" value="PaO"/>
    <property type="match status" value="1"/>
</dbReference>
<dbReference type="PANTHER" id="PTHR21266:SF19">
    <property type="entry name" value="CHLOROPHYLLIDE A OXYGENASE, CHLOROPLASTIC"/>
    <property type="match status" value="1"/>
</dbReference>
<keyword evidence="14" id="KW-1185">Reference proteome</keyword>
<evidence type="ECO:0000313" key="14">
    <source>
        <dbReference type="Proteomes" id="UP000001514"/>
    </source>
</evidence>
<dbReference type="GO" id="GO:0009507">
    <property type="term" value="C:chloroplast"/>
    <property type="evidence" value="ECO:0007669"/>
    <property type="project" value="UniProtKB-SubCell"/>
</dbReference>
<keyword evidence="2" id="KW-0150">Chloroplast</keyword>
<keyword evidence="7" id="KW-0560">Oxidoreductase</keyword>
<dbReference type="Proteomes" id="UP000001514">
    <property type="component" value="Unassembled WGS sequence"/>
</dbReference>
<evidence type="ECO:0000256" key="11">
    <source>
        <dbReference type="SAM" id="MobiDB-lite"/>
    </source>
</evidence>
<dbReference type="FunCoup" id="D8T4K7">
    <property type="interactions" value="1082"/>
</dbReference>
<dbReference type="Gramene" id="EFJ08372">
    <property type="protein sequence ID" value="EFJ08372"/>
    <property type="gene ID" value="SELMODRAFT_131716"/>
</dbReference>
<dbReference type="InterPro" id="IPR050584">
    <property type="entry name" value="Cholesterol_7-desaturase"/>
</dbReference>
<comment type="subcellular location">
    <subcellularLocation>
        <location evidence="1">Plastid</location>
        <location evidence="1">Chloroplast</location>
    </subcellularLocation>
</comment>
<dbReference type="eggNOG" id="ENOG502QS20">
    <property type="taxonomic scope" value="Eukaryota"/>
</dbReference>
<dbReference type="GO" id="GO:0010277">
    <property type="term" value="F:chlorophyllide a oxygenase activity"/>
    <property type="evidence" value="ECO:0007669"/>
    <property type="project" value="InterPro"/>
</dbReference>
<feature type="region of interest" description="Disordered" evidence="11">
    <location>
        <begin position="464"/>
        <end position="491"/>
    </location>
</feature>
<dbReference type="InterPro" id="IPR015881">
    <property type="entry name" value="ARHD_Rieske_2Fe_2S"/>
</dbReference>
<dbReference type="SUPFAM" id="SSF50022">
    <property type="entry name" value="ISP domain"/>
    <property type="match status" value="1"/>
</dbReference>
<name>D8T4K7_SELML</name>
<evidence type="ECO:0000256" key="6">
    <source>
        <dbReference type="ARBA" id="ARBA00022946"/>
    </source>
</evidence>
<dbReference type="OMA" id="SGLEGYW"/>
<evidence type="ECO:0000256" key="7">
    <source>
        <dbReference type="ARBA" id="ARBA00023002"/>
    </source>
</evidence>
<feature type="compositionally biased region" description="Basic and acidic residues" evidence="11">
    <location>
        <begin position="464"/>
        <end position="480"/>
    </location>
</feature>
<reference evidence="13 14" key="1">
    <citation type="journal article" date="2011" name="Science">
        <title>The Selaginella genome identifies genetic changes associated with the evolution of vascular plants.</title>
        <authorList>
            <person name="Banks J.A."/>
            <person name="Nishiyama T."/>
            <person name="Hasebe M."/>
            <person name="Bowman J.L."/>
            <person name="Gribskov M."/>
            <person name="dePamphilis C."/>
            <person name="Albert V.A."/>
            <person name="Aono N."/>
            <person name="Aoyama T."/>
            <person name="Ambrose B.A."/>
            <person name="Ashton N.W."/>
            <person name="Axtell M.J."/>
            <person name="Barker E."/>
            <person name="Barker M.S."/>
            <person name="Bennetzen J.L."/>
            <person name="Bonawitz N.D."/>
            <person name="Chapple C."/>
            <person name="Cheng C."/>
            <person name="Correa L.G."/>
            <person name="Dacre M."/>
            <person name="DeBarry J."/>
            <person name="Dreyer I."/>
            <person name="Elias M."/>
            <person name="Engstrom E.M."/>
            <person name="Estelle M."/>
            <person name="Feng L."/>
            <person name="Finet C."/>
            <person name="Floyd S.K."/>
            <person name="Frommer W.B."/>
            <person name="Fujita T."/>
            <person name="Gramzow L."/>
            <person name="Gutensohn M."/>
            <person name="Harholt J."/>
            <person name="Hattori M."/>
            <person name="Heyl A."/>
            <person name="Hirai T."/>
            <person name="Hiwatashi Y."/>
            <person name="Ishikawa M."/>
            <person name="Iwata M."/>
            <person name="Karol K.G."/>
            <person name="Koehler B."/>
            <person name="Kolukisaoglu U."/>
            <person name="Kubo M."/>
            <person name="Kurata T."/>
            <person name="Lalonde S."/>
            <person name="Li K."/>
            <person name="Li Y."/>
            <person name="Litt A."/>
            <person name="Lyons E."/>
            <person name="Manning G."/>
            <person name="Maruyama T."/>
            <person name="Michael T.P."/>
            <person name="Mikami K."/>
            <person name="Miyazaki S."/>
            <person name="Morinaga S."/>
            <person name="Murata T."/>
            <person name="Mueller-Roeber B."/>
            <person name="Nelson D.R."/>
            <person name="Obara M."/>
            <person name="Oguri Y."/>
            <person name="Olmstead R.G."/>
            <person name="Onodera N."/>
            <person name="Petersen B.L."/>
            <person name="Pils B."/>
            <person name="Prigge M."/>
            <person name="Rensing S.A."/>
            <person name="Riano-Pachon D.M."/>
            <person name="Roberts A.W."/>
            <person name="Sato Y."/>
            <person name="Scheller H.V."/>
            <person name="Schulz B."/>
            <person name="Schulz C."/>
            <person name="Shakirov E.V."/>
            <person name="Shibagaki N."/>
            <person name="Shinohara N."/>
            <person name="Shippen D.E."/>
            <person name="Soerensen I."/>
            <person name="Sotooka R."/>
            <person name="Sugimoto N."/>
            <person name="Sugita M."/>
            <person name="Sumikawa N."/>
            <person name="Tanurdzic M."/>
            <person name="Theissen G."/>
            <person name="Ulvskov P."/>
            <person name="Wakazuki S."/>
            <person name="Weng J.K."/>
            <person name="Willats W.W."/>
            <person name="Wipf D."/>
            <person name="Wolf P.G."/>
            <person name="Yang L."/>
            <person name="Zimmer A.D."/>
            <person name="Zhu Q."/>
            <person name="Mitros T."/>
            <person name="Hellsten U."/>
            <person name="Loque D."/>
            <person name="Otillar R."/>
            <person name="Salamov A."/>
            <person name="Schmutz J."/>
            <person name="Shapiro H."/>
            <person name="Lindquist E."/>
            <person name="Lucas S."/>
            <person name="Rokhsar D."/>
            <person name="Grigoriev I.V."/>
        </authorList>
    </citation>
    <scope>NUCLEOTIDE SEQUENCE [LARGE SCALE GENOMIC DNA]</scope>
</reference>
<accession>D8T4K7</accession>
<keyword evidence="4" id="KW-0001">2Fe-2S</keyword>
<evidence type="ECO:0000313" key="13">
    <source>
        <dbReference type="EMBL" id="EFJ08372.1"/>
    </source>
</evidence>
<evidence type="ECO:0000256" key="9">
    <source>
        <dbReference type="ARBA" id="ARBA00023014"/>
    </source>
</evidence>
<evidence type="ECO:0000259" key="12">
    <source>
        <dbReference type="PROSITE" id="PS51296"/>
    </source>
</evidence>
<evidence type="ECO:0000256" key="5">
    <source>
        <dbReference type="ARBA" id="ARBA00022723"/>
    </source>
</evidence>
<dbReference type="InterPro" id="IPR013626">
    <property type="entry name" value="PaO"/>
</dbReference>